<dbReference type="Gene3D" id="1.10.10.10">
    <property type="entry name" value="Winged helix-like DNA-binding domain superfamily/Winged helix DNA-binding domain"/>
    <property type="match status" value="1"/>
</dbReference>
<dbReference type="PIRSF" id="PIRSF016838">
    <property type="entry name" value="PafC"/>
    <property type="match status" value="1"/>
</dbReference>
<dbReference type="InterPro" id="IPR026881">
    <property type="entry name" value="WYL_dom"/>
</dbReference>
<dbReference type="SUPFAM" id="SSF46785">
    <property type="entry name" value="Winged helix' DNA-binding domain"/>
    <property type="match status" value="1"/>
</dbReference>
<dbReference type="PANTHER" id="PTHR34580:SF1">
    <property type="entry name" value="PROTEIN PAFC"/>
    <property type="match status" value="1"/>
</dbReference>
<dbReference type="InterPro" id="IPR036390">
    <property type="entry name" value="WH_DNA-bd_sf"/>
</dbReference>
<dbReference type="Pfam" id="PF08279">
    <property type="entry name" value="HTH_11"/>
    <property type="match status" value="1"/>
</dbReference>
<dbReference type="AlphaFoldDB" id="A0A6N3ASC5"/>
<evidence type="ECO:0000259" key="3">
    <source>
        <dbReference type="PROSITE" id="PS51000"/>
    </source>
</evidence>
<dbReference type="InterPro" id="IPR028349">
    <property type="entry name" value="PafC-like"/>
</dbReference>
<gene>
    <name evidence="4" type="ORF">CSLFYP84_00940</name>
</gene>
<accession>A0A6N3ASC5</accession>
<reference evidence="4" key="1">
    <citation type="submission" date="2019-11" db="EMBL/GenBank/DDBJ databases">
        <authorList>
            <person name="Feng L."/>
        </authorList>
    </citation>
    <scope>NUCLEOTIDE SEQUENCE</scope>
    <source>
        <strain evidence="4">CsymbiosumLFYP84</strain>
    </source>
</reference>
<dbReference type="EMBL" id="CACRUA010000009">
    <property type="protein sequence ID" value="VYT93088.1"/>
    <property type="molecule type" value="Genomic_DNA"/>
</dbReference>
<dbReference type="Pfam" id="PF25583">
    <property type="entry name" value="WCX"/>
    <property type="match status" value="1"/>
</dbReference>
<organism evidence="4">
    <name type="scientific">Clostridium symbiosum</name>
    <name type="common">Bacteroides symbiosus</name>
    <dbReference type="NCBI Taxonomy" id="1512"/>
    <lineage>
        <taxon>Bacteria</taxon>
        <taxon>Bacillati</taxon>
        <taxon>Bacillota</taxon>
        <taxon>Clostridia</taxon>
        <taxon>Lachnospirales</taxon>
        <taxon>Lachnospiraceae</taxon>
        <taxon>Otoolea</taxon>
    </lineage>
</organism>
<dbReference type="InterPro" id="IPR057727">
    <property type="entry name" value="WCX_dom"/>
</dbReference>
<keyword evidence="2" id="KW-0804">Transcription</keyword>
<proteinExistence type="predicted"/>
<dbReference type="InterPro" id="IPR013196">
    <property type="entry name" value="HTH_11"/>
</dbReference>
<evidence type="ECO:0000256" key="1">
    <source>
        <dbReference type="ARBA" id="ARBA00023015"/>
    </source>
</evidence>
<dbReference type="InterPro" id="IPR001034">
    <property type="entry name" value="DeoR_HTH"/>
</dbReference>
<dbReference type="PANTHER" id="PTHR34580">
    <property type="match status" value="1"/>
</dbReference>
<dbReference type="PROSITE" id="PS52050">
    <property type="entry name" value="WYL"/>
    <property type="match status" value="1"/>
</dbReference>
<keyword evidence="1" id="KW-0805">Transcription regulation</keyword>
<protein>
    <submittedName>
        <fullName evidence="4">HTH domain protein</fullName>
    </submittedName>
</protein>
<dbReference type="PROSITE" id="PS51000">
    <property type="entry name" value="HTH_DEOR_2"/>
    <property type="match status" value="1"/>
</dbReference>
<dbReference type="Pfam" id="PF13280">
    <property type="entry name" value="WYL"/>
    <property type="match status" value="1"/>
</dbReference>
<evidence type="ECO:0000313" key="4">
    <source>
        <dbReference type="EMBL" id="VYT93088.1"/>
    </source>
</evidence>
<dbReference type="RefSeq" id="WP_003508502.1">
    <property type="nucleotide sequence ID" value="NZ_CABKPP010000004.1"/>
</dbReference>
<dbReference type="InterPro" id="IPR036388">
    <property type="entry name" value="WH-like_DNA-bd_sf"/>
</dbReference>
<name>A0A6N3ASC5_CLOSY</name>
<dbReference type="InterPro" id="IPR051534">
    <property type="entry name" value="CBASS_pafABC_assoc_protein"/>
</dbReference>
<evidence type="ECO:0000256" key="2">
    <source>
        <dbReference type="ARBA" id="ARBA00023163"/>
    </source>
</evidence>
<dbReference type="GO" id="GO:0003700">
    <property type="term" value="F:DNA-binding transcription factor activity"/>
    <property type="evidence" value="ECO:0007669"/>
    <property type="project" value="InterPro"/>
</dbReference>
<feature type="domain" description="HTH deoR-type" evidence="3">
    <location>
        <begin position="2"/>
        <end position="57"/>
    </location>
</feature>
<sequence length="302" mass="34835">MKIDRLIGILSILLQQEKVTAPYLADKFEVSRRTINRDIEDICKAGIPVVTSQGQNGGISIMDGYRMDKTLLTSSDMQAILAGLKSLDSVSGTKRYQQLMEKLASGNNSVLASNNHIMIDLASWYKSSLAPKISLFQTAIENRRKVAFTYYAPGGESRRIVEPYLLIFKWTSWYLWGYCCEKQDYRMFKLNRMTETAGLEETYEPRQMPAPQLAAERIFPTEIEVEALFEPEMKWRLVEEYGPGSFTEQEDGRLKFSFGFTDRDNLFGWLLSFGDRVELTKPQELRRELYELMARLKDIYGE</sequence>